<dbReference type="EMBL" id="JAOWRF010000136">
    <property type="protein sequence ID" value="MCV3213664.1"/>
    <property type="molecule type" value="Genomic_DNA"/>
</dbReference>
<dbReference type="Pfam" id="PF05368">
    <property type="entry name" value="NmrA"/>
    <property type="match status" value="1"/>
</dbReference>
<dbReference type="RefSeq" id="WP_263745187.1">
    <property type="nucleotide sequence ID" value="NZ_JAOWRF010000136.1"/>
</dbReference>
<dbReference type="Gene3D" id="3.40.50.720">
    <property type="entry name" value="NAD(P)-binding Rossmann-like Domain"/>
    <property type="match status" value="1"/>
</dbReference>
<comment type="caution">
    <text evidence="4">The sequence shown here is derived from an EMBL/GenBank/DDBJ whole genome shotgun (WGS) entry which is preliminary data.</text>
</comment>
<dbReference type="SUPFAM" id="SSF51735">
    <property type="entry name" value="NAD(P)-binding Rossmann-fold domains"/>
    <property type="match status" value="1"/>
</dbReference>
<reference evidence="4 5" key="1">
    <citation type="submission" date="2022-10" db="EMBL/GenBank/DDBJ databases">
        <title>Identification of biosynthetic pathway for the production of the potent trypsin inhibitor radiosumin.</title>
        <authorList>
            <person name="Fewer D.P."/>
            <person name="Delbaje E."/>
            <person name="Ouyang X."/>
            <person name="Agostino P.D."/>
            <person name="Wahlsten M."/>
            <person name="Jokela J."/>
            <person name="Permi P."/>
            <person name="Haapaniemi E."/>
            <person name="Koistinen H."/>
        </authorList>
    </citation>
    <scope>NUCLEOTIDE SEQUENCE [LARGE SCALE GENOMIC DNA]</scope>
    <source>
        <strain evidence="4 5">NIES-515</strain>
    </source>
</reference>
<dbReference type="CDD" id="cd05251">
    <property type="entry name" value="NmrA_like_SDR_a"/>
    <property type="match status" value="1"/>
</dbReference>
<evidence type="ECO:0000313" key="5">
    <source>
        <dbReference type="Proteomes" id="UP001526143"/>
    </source>
</evidence>
<organism evidence="4 5">
    <name type="scientific">Plectonema radiosum NIES-515</name>
    <dbReference type="NCBI Taxonomy" id="2986073"/>
    <lineage>
        <taxon>Bacteria</taxon>
        <taxon>Bacillati</taxon>
        <taxon>Cyanobacteriota</taxon>
        <taxon>Cyanophyceae</taxon>
        <taxon>Oscillatoriophycideae</taxon>
        <taxon>Oscillatoriales</taxon>
        <taxon>Microcoleaceae</taxon>
        <taxon>Plectonema</taxon>
    </lineage>
</organism>
<comment type="similarity">
    <text evidence="1">Belongs to the NmrA-type oxidoreductase family.</text>
</comment>
<evidence type="ECO:0000256" key="1">
    <source>
        <dbReference type="ARBA" id="ARBA00006328"/>
    </source>
</evidence>
<dbReference type="Proteomes" id="UP001526143">
    <property type="component" value="Unassembled WGS sequence"/>
</dbReference>
<protein>
    <submittedName>
        <fullName evidence="4">NmrA/HSCARG family protein</fullName>
    </submittedName>
</protein>
<dbReference type="PANTHER" id="PTHR42748:SF7">
    <property type="entry name" value="NMRA LIKE REDOX SENSOR 1-RELATED"/>
    <property type="match status" value="1"/>
</dbReference>
<dbReference type="InterPro" id="IPR051164">
    <property type="entry name" value="NmrA-like_oxidored"/>
</dbReference>
<gene>
    <name evidence="4" type="ORF">OGM63_09010</name>
</gene>
<dbReference type="Gene3D" id="3.90.25.10">
    <property type="entry name" value="UDP-galactose 4-epimerase, domain 1"/>
    <property type="match status" value="1"/>
</dbReference>
<keyword evidence="5" id="KW-1185">Reference proteome</keyword>
<evidence type="ECO:0000313" key="4">
    <source>
        <dbReference type="EMBL" id="MCV3213664.1"/>
    </source>
</evidence>
<feature type="domain" description="NmrA-like" evidence="3">
    <location>
        <begin position="8"/>
        <end position="282"/>
    </location>
</feature>
<name>A0ABT3AX15_9CYAN</name>
<dbReference type="InterPro" id="IPR036291">
    <property type="entry name" value="NAD(P)-bd_dom_sf"/>
</dbReference>
<proteinExistence type="inferred from homology"/>
<sequence length="301" mass="33396">MTQQINAKRLILVTGATGNQGGAVARHLLQRGNFTVRAFVRDQNKPAAQALKQAGAELVEGDFSDRASLDRALEGADGVFSIQTFLKGGLEAEIRDGKTVADAASSAGIQHFVYSSVGSAERNTGIPHFDSKFQVEEYIRSLGLPYTMMRPVFFFYNYNAMRPMVEKGTLSQPLSPETKLQQLSEEDYGEMVAEVFERPADFLNSVHEVASVDMTMPEIAAAFSRVFGKTVNYQQIPFEAFEQQAGEEVTTMYRWFENVGYGADLAELKRDFPSPTDFESYLRDHDWTKPAESAPDVGSKV</sequence>
<evidence type="ECO:0000259" key="3">
    <source>
        <dbReference type="Pfam" id="PF05368"/>
    </source>
</evidence>
<dbReference type="InterPro" id="IPR008030">
    <property type="entry name" value="NmrA-like"/>
</dbReference>
<dbReference type="PANTHER" id="PTHR42748">
    <property type="entry name" value="NITROGEN METABOLITE REPRESSION PROTEIN NMRA FAMILY MEMBER"/>
    <property type="match status" value="1"/>
</dbReference>
<accession>A0ABT3AX15</accession>
<keyword evidence="2" id="KW-0521">NADP</keyword>
<evidence type="ECO:0000256" key="2">
    <source>
        <dbReference type="ARBA" id="ARBA00022857"/>
    </source>
</evidence>